<evidence type="ECO:0000256" key="6">
    <source>
        <dbReference type="HAMAP-Rule" id="MF_01652"/>
    </source>
</evidence>
<dbReference type="NCBIfam" id="NF004830">
    <property type="entry name" value="PRK06183.1-4"/>
    <property type="match status" value="1"/>
</dbReference>
<feature type="binding site" evidence="6">
    <location>
        <begin position="19"/>
        <end position="48"/>
    </location>
    <ligand>
        <name>FAD</name>
        <dbReference type="ChEBI" id="CHEBI:57692"/>
    </ligand>
</feature>
<dbReference type="Pfam" id="PF01494">
    <property type="entry name" value="FAD_binding_3"/>
    <property type="match status" value="1"/>
</dbReference>
<dbReference type="InterPro" id="IPR023786">
    <property type="entry name" value="3-HPP/3HCI_hydroxylase"/>
</dbReference>
<dbReference type="Gene3D" id="3.50.50.60">
    <property type="entry name" value="FAD/NAD(P)-binding domain"/>
    <property type="match status" value="1"/>
</dbReference>
<keyword evidence="5 6" id="KW-0520">NAD</keyword>
<dbReference type="Gene3D" id="3.30.70.2450">
    <property type="match status" value="1"/>
</dbReference>
<comment type="similarity">
    <text evidence="6">Belongs to the PheA/TfdB FAD monooxygenase family.</text>
</comment>
<keyword evidence="9" id="KW-1185">Reference proteome</keyword>
<reference evidence="8 9" key="1">
    <citation type="submission" date="2020-04" db="EMBL/GenBank/DDBJ databases">
        <title>Paraburkholderia sp. G-4-1-8 isolated from soil.</title>
        <authorList>
            <person name="Dahal R.H."/>
        </authorList>
    </citation>
    <scope>NUCLEOTIDE SEQUENCE [LARGE SCALE GENOMIC DNA]</scope>
    <source>
        <strain evidence="8 9">G-4-1-8</strain>
    </source>
</reference>
<gene>
    <name evidence="6" type="primary">mhpA</name>
    <name evidence="8" type="ORF">HHL14_16445</name>
</gene>
<dbReference type="InterPro" id="IPR036188">
    <property type="entry name" value="FAD/NAD-bd_sf"/>
</dbReference>
<feature type="binding site" evidence="6">
    <location>
        <begin position="287"/>
        <end position="297"/>
    </location>
    <ligand>
        <name>FAD</name>
        <dbReference type="ChEBI" id="CHEBI:57692"/>
    </ligand>
</feature>
<evidence type="ECO:0000313" key="9">
    <source>
        <dbReference type="Proteomes" id="UP000583127"/>
    </source>
</evidence>
<proteinExistence type="inferred from homology"/>
<dbReference type="Proteomes" id="UP000583127">
    <property type="component" value="Unassembled WGS sequence"/>
</dbReference>
<dbReference type="EC" id="1.14.13.127" evidence="6"/>
<evidence type="ECO:0000256" key="1">
    <source>
        <dbReference type="ARBA" id="ARBA00022630"/>
    </source>
</evidence>
<keyword evidence="1 6" id="KW-0285">Flavoprotein</keyword>
<comment type="catalytic activity">
    <reaction evidence="6">
        <text>(2E)-3-(3-hydroxyphenyl)prop-2-enoate + NADH + O2 + H(+) = (2E)-3-(2,3-dihydroxyphenyl)prop-2-enoate + NAD(+) + H2O</text>
        <dbReference type="Rhea" id="RHEA:27846"/>
        <dbReference type="ChEBI" id="CHEBI:15377"/>
        <dbReference type="ChEBI" id="CHEBI:15378"/>
        <dbReference type="ChEBI" id="CHEBI:15379"/>
        <dbReference type="ChEBI" id="CHEBI:47928"/>
        <dbReference type="ChEBI" id="CHEBI:57540"/>
        <dbReference type="ChEBI" id="CHEBI:57945"/>
        <dbReference type="ChEBI" id="CHEBI:58642"/>
        <dbReference type="EC" id="1.14.13.127"/>
    </reaction>
</comment>
<dbReference type="PANTHER" id="PTHR43476:SF3">
    <property type="entry name" value="FAD-BINDING MONOOXYGENASE"/>
    <property type="match status" value="1"/>
</dbReference>
<dbReference type="GO" id="GO:0071949">
    <property type="term" value="F:FAD binding"/>
    <property type="evidence" value="ECO:0007669"/>
    <property type="project" value="InterPro"/>
</dbReference>
<dbReference type="PRINTS" id="PR00420">
    <property type="entry name" value="RNGMNOXGNASE"/>
</dbReference>
<evidence type="ECO:0000256" key="3">
    <source>
        <dbReference type="ARBA" id="ARBA00022827"/>
    </source>
</evidence>
<dbReference type="PANTHER" id="PTHR43476">
    <property type="entry name" value="3-(3-HYDROXY-PHENYL)PROPIONATE/3-HYDROXYCINNAMIC ACID HYDROXYLASE"/>
    <property type="match status" value="1"/>
</dbReference>
<accession>A0A7X9X7B7</accession>
<dbReference type="NCBIfam" id="NF004829">
    <property type="entry name" value="PRK06183.1-3"/>
    <property type="match status" value="1"/>
</dbReference>
<organism evidence="8 9">
    <name type="scientific">Paraburkholderia antibiotica</name>
    <dbReference type="NCBI Taxonomy" id="2728839"/>
    <lineage>
        <taxon>Bacteria</taxon>
        <taxon>Pseudomonadati</taxon>
        <taxon>Pseudomonadota</taxon>
        <taxon>Betaproteobacteria</taxon>
        <taxon>Burkholderiales</taxon>
        <taxon>Burkholderiaceae</taxon>
        <taxon>Paraburkholderia</taxon>
    </lineage>
</organism>
<comment type="caution">
    <text evidence="8">The sequence shown here is derived from an EMBL/GenBank/DDBJ whole genome shotgun (WGS) entry which is preliminary data.</text>
</comment>
<evidence type="ECO:0000313" key="8">
    <source>
        <dbReference type="EMBL" id="NML32419.1"/>
    </source>
</evidence>
<dbReference type="GO" id="GO:0019622">
    <property type="term" value="P:3-(3-hydroxy)phenylpropionate catabolic process"/>
    <property type="evidence" value="ECO:0007669"/>
    <property type="project" value="UniProtKB-UniRule"/>
</dbReference>
<dbReference type="SUPFAM" id="SSF51905">
    <property type="entry name" value="FAD/NAD(P)-binding domain"/>
    <property type="match status" value="1"/>
</dbReference>
<keyword evidence="4 6" id="KW-0560">Oxidoreductase</keyword>
<feature type="domain" description="FAD-binding" evidence="7">
    <location>
        <begin position="18"/>
        <end position="353"/>
    </location>
</feature>
<evidence type="ECO:0000256" key="2">
    <source>
        <dbReference type="ARBA" id="ARBA00022797"/>
    </source>
</evidence>
<keyword evidence="2 6" id="KW-0058">Aromatic hydrocarbons catabolism</keyword>
<dbReference type="EMBL" id="JABBFZ010000009">
    <property type="protein sequence ID" value="NML32419.1"/>
    <property type="molecule type" value="Genomic_DNA"/>
</dbReference>
<comment type="cofactor">
    <cofactor evidence="6">
        <name>FAD</name>
        <dbReference type="ChEBI" id="CHEBI:57692"/>
    </cofactor>
</comment>
<sequence>MPSSLDPVAAQGHGALTTDVAIIGAGPVGLMIANYLGLQGVRVVLIEKLEKIIDYPRAIGLDDEALRVFQSVGLADALLPHTTPDHWMRFVTSTGHCFASIEPRTDEFGWSRRNAFIQPLADRVLYEGLARFAHVEVLFGHAVSSFTQDNDGVTIEAEDVQGVCRTIRASYMVGADGGNSFVRRVLDVPFEGRTKPNQWIVVDVRNDPIGSPHVYMHCDPSRPYVSAALPHGIRRFEFMVMPGETEAELSKPENLAALIRKVVAEPDKVDYIRKRVYTHNARLASSFRVKRVLLAGDAAHIMPVWQGQGYNSGIRDASNLGWKLAMVVKGQAGDALLDTYTAERRAHARSMIHLSEVAGDIFAPTSRFGIKFRDAFVRTFNWFPAVKRYFVEMRFKPMPRYETGVVLLARTPRKNGWLARVLERSGHSAPGRLFGLMSEKRESRLGRLVYGRDPHCHSPVGRMFIQPRVRTVSGDVLRLDDVLGNRFAIIGWGSDPTFGLSAEARAIWQRLGGCFVLAKPDTQLVFHDDVPDGVIAIGDVNTRMKEWFARVPESVVLLRPDRFVAGMCSPQRVSQSIVELAAKLHLDAATRANAADANHEAAVAHDGVLTFSTPTTPATATAGA</sequence>
<dbReference type="AlphaFoldDB" id="A0A7X9X7B7"/>
<comment type="pathway">
    <text evidence="6">Aromatic compound metabolism; 3-phenylpropanoate degradation.</text>
</comment>
<dbReference type="GO" id="GO:0019380">
    <property type="term" value="P:3-phenylpropionate catabolic process"/>
    <property type="evidence" value="ECO:0007669"/>
    <property type="project" value="UniProtKB-UniPathway"/>
</dbReference>
<protein>
    <recommendedName>
        <fullName evidence="6">3-(3-hydroxy-phenyl)propionate/3-hydroxycinnamic acid hydroxylase</fullName>
        <shortName evidence="6">3-HCI hydroxylase</shortName>
        <shortName evidence="6">3-HPP hydroxylase</shortName>
        <ecNumber evidence="6">1.14.13.127</ecNumber>
    </recommendedName>
</protein>
<dbReference type="InterPro" id="IPR050631">
    <property type="entry name" value="PheA/TfdB_FAD_monoxygenase"/>
</dbReference>
<comment type="function">
    <text evidence="6">Catalyzes the insertion of one atom of molecular oxygen into position 2 of the phenyl ring of 3-(3-hydroxyphenyl)propionate (3-HPP) and hydroxycinnamic acid (3HCI).</text>
</comment>
<dbReference type="HAMAP" id="MF_01652">
    <property type="entry name" value="MhpA"/>
    <property type="match status" value="1"/>
</dbReference>
<evidence type="ECO:0000256" key="5">
    <source>
        <dbReference type="ARBA" id="ARBA00023027"/>
    </source>
</evidence>
<name>A0A7X9X7B7_9BURK</name>
<dbReference type="InterPro" id="IPR002938">
    <property type="entry name" value="FAD-bd"/>
</dbReference>
<dbReference type="GO" id="GO:0008688">
    <property type="term" value="F:3-(3-hydroxyphenyl)propionate hydroxylase activity"/>
    <property type="evidence" value="ECO:0007669"/>
    <property type="project" value="UniProtKB-UniRule"/>
</dbReference>
<keyword evidence="3 6" id="KW-0274">FAD</keyword>
<dbReference type="UniPathway" id="UPA00714"/>
<dbReference type="RefSeq" id="WP_169498674.1">
    <property type="nucleotide sequence ID" value="NZ_JABBFZ010000009.1"/>
</dbReference>
<comment type="catalytic activity">
    <reaction evidence="6">
        <text>3-(3-hydroxyphenyl)propanoate + NADH + O2 + H(+) = 3-(2,3-dihydroxyphenyl)propanoate + NAD(+) + H2O</text>
        <dbReference type="Rhea" id="RHEA:24785"/>
        <dbReference type="ChEBI" id="CHEBI:15377"/>
        <dbReference type="ChEBI" id="CHEBI:15378"/>
        <dbReference type="ChEBI" id="CHEBI:15379"/>
        <dbReference type="ChEBI" id="CHEBI:46951"/>
        <dbReference type="ChEBI" id="CHEBI:57277"/>
        <dbReference type="ChEBI" id="CHEBI:57540"/>
        <dbReference type="ChEBI" id="CHEBI:57945"/>
        <dbReference type="EC" id="1.14.13.127"/>
    </reaction>
</comment>
<evidence type="ECO:0000259" key="7">
    <source>
        <dbReference type="Pfam" id="PF01494"/>
    </source>
</evidence>
<evidence type="ECO:0000256" key="4">
    <source>
        <dbReference type="ARBA" id="ARBA00023002"/>
    </source>
</evidence>